<evidence type="ECO:0000259" key="2">
    <source>
        <dbReference type="Pfam" id="PF23598"/>
    </source>
</evidence>
<dbReference type="STRING" id="74649.A0A2P6RW35"/>
<dbReference type="OMA" id="ISRANPY"/>
<dbReference type="InterPro" id="IPR055414">
    <property type="entry name" value="LRR_R13L4/SHOC2-like"/>
</dbReference>
<gene>
    <name evidence="3" type="ORF">RchiOBHm_Chr2g0135381</name>
</gene>
<evidence type="ECO:0000256" key="1">
    <source>
        <dbReference type="ARBA" id="ARBA00022737"/>
    </source>
</evidence>
<dbReference type="Proteomes" id="UP000238479">
    <property type="component" value="Chromosome 2"/>
</dbReference>
<sequence>MNKLQVLSCVVAEGDTIRWVGCMTQLVWIGITNVKESDEMHLCDSIQKLQLLHYLFLMASDEEEILQTNALCSSPPLLRVVILVGRLENVPLWFHSLCSLTHLYLHWSKLEENLVPHIEALPNLGYLTFVNAYVGKQLYFCRDFLKLKKLELYNLPLLTEITIENGVMPNLHDLHVESCMSLKTLPLGLEFLTNLQKLTLETVPKKIILPIRKGAVDRPKVQHIPEILYFYEESSMRFYERLS</sequence>
<dbReference type="SUPFAM" id="SSF52058">
    <property type="entry name" value="L domain-like"/>
    <property type="match status" value="1"/>
</dbReference>
<dbReference type="Pfam" id="PF23598">
    <property type="entry name" value="LRR_14"/>
    <property type="match status" value="1"/>
</dbReference>
<dbReference type="EMBL" id="PDCK01000040">
    <property type="protein sequence ID" value="PRQ50629.1"/>
    <property type="molecule type" value="Genomic_DNA"/>
</dbReference>
<dbReference type="PANTHER" id="PTHR15140">
    <property type="entry name" value="TUBULIN-SPECIFIC CHAPERONE E"/>
    <property type="match status" value="1"/>
</dbReference>
<dbReference type="PANTHER" id="PTHR15140:SF6">
    <property type="entry name" value="TUBULIN-SPECIFIC CHAPERONE COFACTOR E-LIKE PROTEIN"/>
    <property type="match status" value="1"/>
</dbReference>
<keyword evidence="1" id="KW-0677">Repeat</keyword>
<dbReference type="Gramene" id="PRQ50629">
    <property type="protein sequence ID" value="PRQ50629"/>
    <property type="gene ID" value="RchiOBHm_Chr2g0135381"/>
</dbReference>
<accession>A0A2P6RW35</accession>
<dbReference type="AlphaFoldDB" id="A0A2P6RW35"/>
<dbReference type="Gene3D" id="3.80.10.10">
    <property type="entry name" value="Ribonuclease Inhibitor"/>
    <property type="match status" value="1"/>
</dbReference>
<proteinExistence type="predicted"/>
<comment type="caution">
    <text evidence="3">The sequence shown here is derived from an EMBL/GenBank/DDBJ whole genome shotgun (WGS) entry which is preliminary data.</text>
</comment>
<name>A0A2P6RW35_ROSCH</name>
<evidence type="ECO:0000313" key="3">
    <source>
        <dbReference type="EMBL" id="PRQ50629.1"/>
    </source>
</evidence>
<keyword evidence="4" id="KW-1185">Reference proteome</keyword>
<organism evidence="3 4">
    <name type="scientific">Rosa chinensis</name>
    <name type="common">China rose</name>
    <dbReference type="NCBI Taxonomy" id="74649"/>
    <lineage>
        <taxon>Eukaryota</taxon>
        <taxon>Viridiplantae</taxon>
        <taxon>Streptophyta</taxon>
        <taxon>Embryophyta</taxon>
        <taxon>Tracheophyta</taxon>
        <taxon>Spermatophyta</taxon>
        <taxon>Magnoliopsida</taxon>
        <taxon>eudicotyledons</taxon>
        <taxon>Gunneridae</taxon>
        <taxon>Pentapetalae</taxon>
        <taxon>rosids</taxon>
        <taxon>fabids</taxon>
        <taxon>Rosales</taxon>
        <taxon>Rosaceae</taxon>
        <taxon>Rosoideae</taxon>
        <taxon>Rosoideae incertae sedis</taxon>
        <taxon>Rosa</taxon>
    </lineage>
</organism>
<protein>
    <submittedName>
        <fullName evidence="3">Putative leucine-rich repeat domain, L domain-containing protein</fullName>
    </submittedName>
</protein>
<evidence type="ECO:0000313" key="4">
    <source>
        <dbReference type="Proteomes" id="UP000238479"/>
    </source>
</evidence>
<dbReference type="InterPro" id="IPR032675">
    <property type="entry name" value="LRR_dom_sf"/>
</dbReference>
<feature type="domain" description="Disease resistance R13L4/SHOC-2-like LRR" evidence="2">
    <location>
        <begin position="1"/>
        <end position="201"/>
    </location>
</feature>
<reference evidence="3 4" key="1">
    <citation type="journal article" date="2018" name="Nat. Genet.">
        <title>The Rosa genome provides new insights in the design of modern roses.</title>
        <authorList>
            <person name="Bendahmane M."/>
        </authorList>
    </citation>
    <scope>NUCLEOTIDE SEQUENCE [LARGE SCALE GENOMIC DNA]</scope>
    <source>
        <strain evidence="4">cv. Old Blush</strain>
    </source>
</reference>